<dbReference type="Proteomes" id="UP001501759">
    <property type="component" value="Unassembled WGS sequence"/>
</dbReference>
<reference evidence="5" key="1">
    <citation type="journal article" date="2019" name="Int. J. Syst. Evol. Microbiol.">
        <title>The Global Catalogue of Microorganisms (GCM) 10K type strain sequencing project: providing services to taxonomists for standard genome sequencing and annotation.</title>
        <authorList>
            <consortium name="The Broad Institute Genomics Platform"/>
            <consortium name="The Broad Institute Genome Sequencing Center for Infectious Disease"/>
            <person name="Wu L."/>
            <person name="Ma J."/>
        </authorList>
    </citation>
    <scope>NUCLEOTIDE SEQUENCE [LARGE SCALE GENOMIC DNA]</scope>
    <source>
        <strain evidence="5">JCM 18409</strain>
    </source>
</reference>
<evidence type="ECO:0000256" key="1">
    <source>
        <dbReference type="ARBA" id="ARBA00008791"/>
    </source>
</evidence>
<dbReference type="PANTHER" id="PTHR46268">
    <property type="entry name" value="STRESS RESPONSE PROTEIN NHAX"/>
    <property type="match status" value="1"/>
</dbReference>
<name>A0ABP9J4N0_9ACTN</name>
<evidence type="ECO:0000313" key="4">
    <source>
        <dbReference type="EMBL" id="GAA5017976.1"/>
    </source>
</evidence>
<evidence type="ECO:0000259" key="3">
    <source>
        <dbReference type="Pfam" id="PF00582"/>
    </source>
</evidence>
<dbReference type="RefSeq" id="WP_345652067.1">
    <property type="nucleotide sequence ID" value="NZ_BAABKB010000016.1"/>
</dbReference>
<dbReference type="PRINTS" id="PR01438">
    <property type="entry name" value="UNVRSLSTRESS"/>
</dbReference>
<dbReference type="InterPro" id="IPR006016">
    <property type="entry name" value="UspA"/>
</dbReference>
<comment type="caution">
    <text evidence="4">The sequence shown here is derived from an EMBL/GenBank/DDBJ whole genome shotgun (WGS) entry which is preliminary data.</text>
</comment>
<dbReference type="PANTHER" id="PTHR46268:SF6">
    <property type="entry name" value="UNIVERSAL STRESS PROTEIN UP12"/>
    <property type="match status" value="1"/>
</dbReference>
<proteinExistence type="inferred from homology"/>
<feature type="region of interest" description="Disordered" evidence="2">
    <location>
        <begin position="190"/>
        <end position="211"/>
    </location>
</feature>
<organism evidence="4 5">
    <name type="scientific">Streptomyces siamensis</name>
    <dbReference type="NCBI Taxonomy" id="1274986"/>
    <lineage>
        <taxon>Bacteria</taxon>
        <taxon>Bacillati</taxon>
        <taxon>Actinomycetota</taxon>
        <taxon>Actinomycetes</taxon>
        <taxon>Kitasatosporales</taxon>
        <taxon>Streptomycetaceae</taxon>
        <taxon>Streptomyces</taxon>
    </lineage>
</organism>
<evidence type="ECO:0000256" key="2">
    <source>
        <dbReference type="SAM" id="MobiDB-lite"/>
    </source>
</evidence>
<gene>
    <name evidence="4" type="ORF">GCM10023335_45140</name>
</gene>
<protein>
    <submittedName>
        <fullName evidence="4">Universal stress protein</fullName>
    </submittedName>
</protein>
<comment type="similarity">
    <text evidence="1">Belongs to the universal stress protein A family.</text>
</comment>
<sequence length="290" mass="30636">MDLPLVVGVDGSEATLWAVDWAADEAARRKVPLRLVHASLWERFEGAAPDGLAEKPAEQVMAENIVEAAARRAHRRRPGVPTTTDVLPEEPASALVRESRNATAVVLGTHGRGGLAELLLGSVSLSVAERASCPVIVLRGSADDRAQDDEPGLVVLGVKEAAADSAAARFALQEAELRGVPLEAVRAWRAHGHARPAPSAPQDGPAPTHEQQAVEALKTAVHDAPKAVEVYRHAVQGAPRPVLLAASQDADLLVVGARRERGHARLRLGRVARGVLHHSACPVAVVPERP</sequence>
<dbReference type="InterPro" id="IPR014729">
    <property type="entry name" value="Rossmann-like_a/b/a_fold"/>
</dbReference>
<dbReference type="EMBL" id="BAABKB010000016">
    <property type="protein sequence ID" value="GAA5017976.1"/>
    <property type="molecule type" value="Genomic_DNA"/>
</dbReference>
<feature type="domain" description="UspA" evidence="3">
    <location>
        <begin position="5"/>
        <end position="139"/>
    </location>
</feature>
<evidence type="ECO:0000313" key="5">
    <source>
        <dbReference type="Proteomes" id="UP001501759"/>
    </source>
</evidence>
<dbReference type="Pfam" id="PF00582">
    <property type="entry name" value="Usp"/>
    <property type="match status" value="2"/>
</dbReference>
<dbReference type="Gene3D" id="3.40.50.620">
    <property type="entry name" value="HUPs"/>
    <property type="match status" value="2"/>
</dbReference>
<dbReference type="InterPro" id="IPR006015">
    <property type="entry name" value="Universal_stress_UspA"/>
</dbReference>
<accession>A0ABP9J4N0</accession>
<keyword evidence="5" id="KW-1185">Reference proteome</keyword>
<feature type="domain" description="UspA" evidence="3">
    <location>
        <begin position="155"/>
        <end position="287"/>
    </location>
</feature>
<dbReference type="SUPFAM" id="SSF52402">
    <property type="entry name" value="Adenine nucleotide alpha hydrolases-like"/>
    <property type="match status" value="2"/>
</dbReference>